<dbReference type="HOGENOM" id="CLU_3220903_0_0_6"/>
<name>I3UNL7_PSEPU</name>
<protein>
    <submittedName>
        <fullName evidence="1">Uncharacterized protein</fullName>
    </submittedName>
</protein>
<proteinExistence type="predicted"/>
<dbReference type="Proteomes" id="UP000005268">
    <property type="component" value="Chromosome"/>
</dbReference>
<dbReference type="AlphaFoldDB" id="I3UNL7"/>
<dbReference type="EMBL" id="CP003588">
    <property type="protein sequence ID" value="AFK67088.1"/>
    <property type="molecule type" value="Genomic_DNA"/>
</dbReference>
<reference evidence="1 2" key="1">
    <citation type="journal article" date="2012" name="J. Bacteriol.">
        <title>Complete Genome Sequence of the Naphthalene-Degrading Pseudomonas putida Strain ND6.</title>
        <authorList>
            <person name="Li S."/>
            <person name="Zhao H."/>
            <person name="Li Y."/>
            <person name="Niu S."/>
            <person name="Cai B."/>
        </authorList>
    </citation>
    <scope>NUCLEOTIDE SEQUENCE [LARGE SCALE GENOMIC DNA]</scope>
    <source>
        <strain evidence="1 2">ND6</strain>
    </source>
</reference>
<evidence type="ECO:0000313" key="1">
    <source>
        <dbReference type="EMBL" id="AFK67088.1"/>
    </source>
</evidence>
<accession>I3UNL7</accession>
<gene>
    <name evidence="1" type="ORF">YSA_00580</name>
</gene>
<dbReference type="KEGG" id="ppi:YSA_00580"/>
<sequence>MPERIDRQTFAKGYRGCFIDSAYRIEDEAIGRLMLSQSFARSGG</sequence>
<organism evidence="1 2">
    <name type="scientific">Pseudomonas putida ND6</name>
    <dbReference type="NCBI Taxonomy" id="231023"/>
    <lineage>
        <taxon>Bacteria</taxon>
        <taxon>Pseudomonadati</taxon>
        <taxon>Pseudomonadota</taxon>
        <taxon>Gammaproteobacteria</taxon>
        <taxon>Pseudomonadales</taxon>
        <taxon>Pseudomonadaceae</taxon>
        <taxon>Pseudomonas</taxon>
    </lineage>
</organism>
<evidence type="ECO:0000313" key="2">
    <source>
        <dbReference type="Proteomes" id="UP000005268"/>
    </source>
</evidence>